<evidence type="ECO:0000256" key="2">
    <source>
        <dbReference type="ARBA" id="ARBA00022840"/>
    </source>
</evidence>
<keyword evidence="5" id="KW-0282">Flagellum</keyword>
<keyword evidence="2" id="KW-0067">ATP-binding</keyword>
<dbReference type="GO" id="GO:0009898">
    <property type="term" value="C:cytoplasmic side of plasma membrane"/>
    <property type="evidence" value="ECO:0007669"/>
    <property type="project" value="TreeGrafter"/>
</dbReference>
<keyword evidence="5" id="KW-0966">Cell projection</keyword>
<evidence type="ECO:0000259" key="4">
    <source>
        <dbReference type="Pfam" id="PF13614"/>
    </source>
</evidence>
<evidence type="ECO:0000313" key="5">
    <source>
        <dbReference type="EMBL" id="SDU57189.1"/>
    </source>
</evidence>
<dbReference type="InterPro" id="IPR033875">
    <property type="entry name" value="FlhG"/>
</dbReference>
<evidence type="ECO:0000256" key="1">
    <source>
        <dbReference type="ARBA" id="ARBA00022741"/>
    </source>
</evidence>
<evidence type="ECO:0000313" key="6">
    <source>
        <dbReference type="Proteomes" id="UP000199608"/>
    </source>
</evidence>
<dbReference type="Pfam" id="PF13614">
    <property type="entry name" value="AAA_31"/>
    <property type="match status" value="1"/>
</dbReference>
<proteinExistence type="predicted"/>
<dbReference type="AlphaFoldDB" id="A0A1H2JL34"/>
<dbReference type="GO" id="GO:0051782">
    <property type="term" value="P:negative regulation of cell division"/>
    <property type="evidence" value="ECO:0007669"/>
    <property type="project" value="TreeGrafter"/>
</dbReference>
<name>A0A1H2JL34_9BACT</name>
<dbReference type="Gene3D" id="3.40.50.300">
    <property type="entry name" value="P-loop containing nucleotide triphosphate hydrolases"/>
    <property type="match status" value="1"/>
</dbReference>
<dbReference type="RefSeq" id="WP_092237373.1">
    <property type="nucleotide sequence ID" value="NZ_FNLL01000013.1"/>
</dbReference>
<dbReference type="PANTHER" id="PTHR43384">
    <property type="entry name" value="SEPTUM SITE-DETERMINING PROTEIN MIND HOMOLOG, CHLOROPLASTIC-RELATED"/>
    <property type="match status" value="1"/>
</dbReference>
<dbReference type="GO" id="GO:0005524">
    <property type="term" value="F:ATP binding"/>
    <property type="evidence" value="ECO:0007669"/>
    <property type="project" value="UniProtKB-KW"/>
</dbReference>
<keyword evidence="6" id="KW-1185">Reference proteome</keyword>
<dbReference type="CDD" id="cd02038">
    <property type="entry name" value="FlhG-like"/>
    <property type="match status" value="1"/>
</dbReference>
<organism evidence="5 6">
    <name type="scientific">Desulfobacula phenolica</name>
    <dbReference type="NCBI Taxonomy" id="90732"/>
    <lineage>
        <taxon>Bacteria</taxon>
        <taxon>Pseudomonadati</taxon>
        <taxon>Thermodesulfobacteriota</taxon>
        <taxon>Desulfobacteria</taxon>
        <taxon>Desulfobacterales</taxon>
        <taxon>Desulfobacteraceae</taxon>
        <taxon>Desulfobacula</taxon>
    </lineage>
</organism>
<reference evidence="6" key="1">
    <citation type="submission" date="2016-10" db="EMBL/GenBank/DDBJ databases">
        <authorList>
            <person name="Varghese N."/>
            <person name="Submissions S."/>
        </authorList>
    </citation>
    <scope>NUCLEOTIDE SEQUENCE [LARGE SCALE GENOMIC DNA]</scope>
    <source>
        <strain evidence="6">DSM 3384</strain>
    </source>
</reference>
<dbReference type="Proteomes" id="UP000199608">
    <property type="component" value="Unassembled WGS sequence"/>
</dbReference>
<protein>
    <submittedName>
        <fullName evidence="5">Flagellar biosynthesis protein FlhG</fullName>
    </submittedName>
</protein>
<dbReference type="SUPFAM" id="SSF52540">
    <property type="entry name" value="P-loop containing nucleoside triphosphate hydrolases"/>
    <property type="match status" value="1"/>
</dbReference>
<dbReference type="InterPro" id="IPR050625">
    <property type="entry name" value="ParA/MinD_ATPase"/>
</dbReference>
<dbReference type="InterPro" id="IPR027417">
    <property type="entry name" value="P-loop_NTPase"/>
</dbReference>
<feature type="region of interest" description="Disordered" evidence="3">
    <location>
        <begin position="272"/>
        <end position="292"/>
    </location>
</feature>
<dbReference type="EMBL" id="FNLL01000013">
    <property type="protein sequence ID" value="SDU57189.1"/>
    <property type="molecule type" value="Genomic_DNA"/>
</dbReference>
<dbReference type="InterPro" id="IPR025669">
    <property type="entry name" value="AAA_dom"/>
</dbReference>
<gene>
    <name evidence="5" type="ORF">SAMN04487931_11374</name>
</gene>
<accession>A0A1H2JL34</accession>
<keyword evidence="1" id="KW-0547">Nucleotide-binding</keyword>
<dbReference type="GO" id="GO:0005829">
    <property type="term" value="C:cytosol"/>
    <property type="evidence" value="ECO:0007669"/>
    <property type="project" value="TreeGrafter"/>
</dbReference>
<feature type="domain" description="AAA" evidence="4">
    <location>
        <begin position="3"/>
        <end position="162"/>
    </location>
</feature>
<dbReference type="PANTHER" id="PTHR43384:SF4">
    <property type="entry name" value="CELLULOSE BIOSYNTHESIS PROTEIN BCSQ-RELATED"/>
    <property type="match status" value="1"/>
</dbReference>
<dbReference type="GO" id="GO:0016887">
    <property type="term" value="F:ATP hydrolysis activity"/>
    <property type="evidence" value="ECO:0007669"/>
    <property type="project" value="TreeGrafter"/>
</dbReference>
<sequence>MARIITITSGKGGVGKTSISLNVSLALASKGFKVCLFDADLGLANVNILTGIYPEKDLESVIEGQADLTDIIIKSYQGIDIIPGSSGVEKIADLTRTQTDNLISAFLDLEDYDYFIFDTSAGISAQVLSFCMASNEIILVATCEPTSLTDAYSLLKVLSKYQYDRPVKVVINQVRSGKAAQKAYVQLKETVNRFLLIKVEPLGIMASDKNVRASVISQTPFFMLFPDTIASKCINAIARKLIATPGQTGQMPMELFWDQCLAFLEKHHAPQKKTVPSKAATPQKAIKKDETENNPDISNALFRIEDKLSLLIKEVREIKQVLNPNTPVPEKNNEKTPVLPKPKALTLDFESWLKKRKISQSPCL</sequence>
<keyword evidence="5" id="KW-0969">Cilium</keyword>
<evidence type="ECO:0000256" key="3">
    <source>
        <dbReference type="SAM" id="MobiDB-lite"/>
    </source>
</evidence>